<comment type="caution">
    <text evidence="2">The sequence shown here is derived from an EMBL/GenBank/DDBJ whole genome shotgun (WGS) entry which is preliminary data.</text>
</comment>
<accession>A0AAV8R0J6</accession>
<dbReference type="AlphaFoldDB" id="A0AAV8R0J6"/>
<proteinExistence type="predicted"/>
<gene>
    <name evidence="2" type="ORF">OPV22_018903</name>
</gene>
<evidence type="ECO:0000313" key="3">
    <source>
        <dbReference type="Proteomes" id="UP001222027"/>
    </source>
</evidence>
<protein>
    <submittedName>
        <fullName evidence="2">Uncharacterized protein</fullName>
    </submittedName>
</protein>
<keyword evidence="3" id="KW-1185">Reference proteome</keyword>
<evidence type="ECO:0000256" key="1">
    <source>
        <dbReference type="SAM" id="MobiDB-lite"/>
    </source>
</evidence>
<feature type="region of interest" description="Disordered" evidence="1">
    <location>
        <begin position="26"/>
        <end position="62"/>
    </location>
</feature>
<organism evidence="2 3">
    <name type="scientific">Ensete ventricosum</name>
    <name type="common">Abyssinian banana</name>
    <name type="synonym">Musa ensete</name>
    <dbReference type="NCBI Taxonomy" id="4639"/>
    <lineage>
        <taxon>Eukaryota</taxon>
        <taxon>Viridiplantae</taxon>
        <taxon>Streptophyta</taxon>
        <taxon>Embryophyta</taxon>
        <taxon>Tracheophyta</taxon>
        <taxon>Spermatophyta</taxon>
        <taxon>Magnoliopsida</taxon>
        <taxon>Liliopsida</taxon>
        <taxon>Zingiberales</taxon>
        <taxon>Musaceae</taxon>
        <taxon>Ensete</taxon>
    </lineage>
</organism>
<sequence>MRPTGPQSTVYLANREEIISSGGFTCDSVEIPKQKNKRNPSIAPLHFPQRSPSPPLRKKGENKWCSYPKIEATFLSDKA</sequence>
<evidence type="ECO:0000313" key="2">
    <source>
        <dbReference type="EMBL" id="KAJ8486418.1"/>
    </source>
</evidence>
<name>A0AAV8R0J6_ENSVE</name>
<dbReference type="Proteomes" id="UP001222027">
    <property type="component" value="Unassembled WGS sequence"/>
</dbReference>
<reference evidence="2 3" key="1">
    <citation type="submission" date="2022-12" db="EMBL/GenBank/DDBJ databases">
        <title>Chromosome-scale assembly of the Ensete ventricosum genome.</title>
        <authorList>
            <person name="Dussert Y."/>
            <person name="Stocks J."/>
            <person name="Wendawek A."/>
            <person name="Woldeyes F."/>
            <person name="Nichols R.A."/>
            <person name="Borrell J.S."/>
        </authorList>
    </citation>
    <scope>NUCLEOTIDE SEQUENCE [LARGE SCALE GENOMIC DNA]</scope>
    <source>
        <strain evidence="3">cv. Maze</strain>
        <tissue evidence="2">Seeds</tissue>
    </source>
</reference>
<dbReference type="EMBL" id="JAQQAF010000005">
    <property type="protein sequence ID" value="KAJ8486418.1"/>
    <property type="molecule type" value="Genomic_DNA"/>
</dbReference>